<evidence type="ECO:0000256" key="7">
    <source>
        <dbReference type="ARBA" id="ARBA00023224"/>
    </source>
</evidence>
<name>A0A1I8HFK9_9PLAT</name>
<evidence type="ECO:0000256" key="3">
    <source>
        <dbReference type="ARBA" id="ARBA00022989"/>
    </source>
</evidence>
<dbReference type="GO" id="GO:0005886">
    <property type="term" value="C:plasma membrane"/>
    <property type="evidence" value="ECO:0007669"/>
    <property type="project" value="TreeGrafter"/>
</dbReference>
<feature type="transmembrane region" description="Helical" evidence="8">
    <location>
        <begin position="219"/>
        <end position="236"/>
    </location>
</feature>
<feature type="domain" description="G-protein coupled receptors family 1 profile" evidence="9">
    <location>
        <begin position="43"/>
        <end position="147"/>
    </location>
</feature>
<dbReference type="AlphaFoldDB" id="A0A1I8HFK9"/>
<dbReference type="PANTHER" id="PTHR24238">
    <property type="entry name" value="G-PROTEIN COUPLED RECEPTOR"/>
    <property type="match status" value="1"/>
</dbReference>
<feature type="transmembrane region" description="Helical" evidence="8">
    <location>
        <begin position="64"/>
        <end position="84"/>
    </location>
</feature>
<dbReference type="PANTHER" id="PTHR24238:SF57">
    <property type="entry name" value="G-PROTEIN COUPLED RECEPTOR 83"/>
    <property type="match status" value="1"/>
</dbReference>
<keyword evidence="6" id="KW-0675">Receptor</keyword>
<dbReference type="CDD" id="cd00637">
    <property type="entry name" value="7tm_classA_rhodopsin-like"/>
    <property type="match status" value="1"/>
</dbReference>
<keyword evidence="2 8" id="KW-0812">Transmembrane</keyword>
<comment type="subcellular location">
    <subcellularLocation>
        <location evidence="1">Membrane</location>
        <topology evidence="1">Multi-pass membrane protein</topology>
    </subcellularLocation>
</comment>
<dbReference type="Proteomes" id="UP000095280">
    <property type="component" value="Unplaced"/>
</dbReference>
<keyword evidence="4" id="KW-0297">G-protein coupled receptor</keyword>
<feature type="transmembrane region" description="Helical" evidence="8">
    <location>
        <begin position="175"/>
        <end position="199"/>
    </location>
</feature>
<evidence type="ECO:0000259" key="9">
    <source>
        <dbReference type="PROSITE" id="PS50262"/>
    </source>
</evidence>
<evidence type="ECO:0000256" key="6">
    <source>
        <dbReference type="ARBA" id="ARBA00023170"/>
    </source>
</evidence>
<evidence type="ECO:0000256" key="5">
    <source>
        <dbReference type="ARBA" id="ARBA00023136"/>
    </source>
</evidence>
<evidence type="ECO:0000313" key="11">
    <source>
        <dbReference type="WBParaSite" id="maker-uti_cns_0005944-snap-gene-0.6-mRNA-1"/>
    </source>
</evidence>
<keyword evidence="3 8" id="KW-1133">Transmembrane helix</keyword>
<dbReference type="InterPro" id="IPR017452">
    <property type="entry name" value="GPCR_Rhodpsn_7TM"/>
</dbReference>
<accession>A0A1I8HFK9</accession>
<evidence type="ECO:0000256" key="4">
    <source>
        <dbReference type="ARBA" id="ARBA00023040"/>
    </source>
</evidence>
<dbReference type="WBParaSite" id="maker-uti_cns_0005944-snap-gene-0.6-mRNA-1">
    <property type="protein sequence ID" value="maker-uti_cns_0005944-snap-gene-0.6-mRNA-1"/>
    <property type="gene ID" value="maker-uti_cns_0005944-snap-gene-0.6"/>
</dbReference>
<reference evidence="11" key="1">
    <citation type="submission" date="2016-11" db="UniProtKB">
        <authorList>
            <consortium name="WormBaseParasite"/>
        </authorList>
    </citation>
    <scope>IDENTIFICATION</scope>
</reference>
<protein>
    <submittedName>
        <fullName evidence="11">G_PROTEIN_RECEP_F1_2 domain-containing protein</fullName>
    </submittedName>
</protein>
<keyword evidence="10" id="KW-1185">Reference proteome</keyword>
<organism evidence="10 11">
    <name type="scientific">Macrostomum lignano</name>
    <dbReference type="NCBI Taxonomy" id="282301"/>
    <lineage>
        <taxon>Eukaryota</taxon>
        <taxon>Metazoa</taxon>
        <taxon>Spiralia</taxon>
        <taxon>Lophotrochozoa</taxon>
        <taxon>Platyhelminthes</taxon>
        <taxon>Rhabditophora</taxon>
        <taxon>Macrostomorpha</taxon>
        <taxon>Macrostomida</taxon>
        <taxon>Macrostomidae</taxon>
        <taxon>Macrostomum</taxon>
    </lineage>
</organism>
<evidence type="ECO:0000256" key="1">
    <source>
        <dbReference type="ARBA" id="ARBA00004141"/>
    </source>
</evidence>
<evidence type="ECO:0000313" key="10">
    <source>
        <dbReference type="Proteomes" id="UP000095280"/>
    </source>
</evidence>
<evidence type="ECO:0000256" key="2">
    <source>
        <dbReference type="ARBA" id="ARBA00022692"/>
    </source>
</evidence>
<proteinExistence type="predicted"/>
<keyword evidence="7" id="KW-0807">Transducer</keyword>
<dbReference type="PROSITE" id="PS50262">
    <property type="entry name" value="G_PROTEIN_RECEP_F1_2"/>
    <property type="match status" value="1"/>
</dbReference>
<dbReference type="SUPFAM" id="SSF81321">
    <property type="entry name" value="Family A G protein-coupled receptor-like"/>
    <property type="match status" value="1"/>
</dbReference>
<evidence type="ECO:0000256" key="8">
    <source>
        <dbReference type="SAM" id="Phobius"/>
    </source>
</evidence>
<keyword evidence="5 8" id="KW-0472">Membrane</keyword>
<dbReference type="Gene3D" id="1.20.1070.10">
    <property type="entry name" value="Rhodopsin 7-helix transmembrane proteins"/>
    <property type="match status" value="2"/>
</dbReference>
<feature type="transmembrane region" description="Helical" evidence="8">
    <location>
        <begin position="28"/>
        <end position="52"/>
    </location>
</feature>
<dbReference type="GO" id="GO:0008188">
    <property type="term" value="F:neuropeptide receptor activity"/>
    <property type="evidence" value="ECO:0007669"/>
    <property type="project" value="TreeGrafter"/>
</dbReference>
<sequence>MAGQQGNDTDTELKWFEIPGWCWAFDNIVIWLMPSLLAFGILFNLLCFITIYRGRSIFPKISRLNMMIITASDIVVLSVSGTYYHHKFWVLKFAPTKLDNTFMGRQHDSVAACHFINYFQKFLLNGAPFFLVALTTERVLAVVLPLKGYVDGKCDDHPNFEFLLKIDPIHYHIDFYMSTMGLFIYLLAASVSVGVTLILQQRNVAKLSAGVDKAKQKKLVTACIVMIFMNFTFFFSHGPRAGLSLLEGYFYKIIGTQVLPEAQLDMYYNIFHAVQFLHNVLDPFVYFIGHGFRQAFMDTLMLGLPGRKATKTNDTNSAISLPTSTGLKPEA</sequence>